<feature type="transmembrane region" description="Helical" evidence="1">
    <location>
        <begin position="262"/>
        <end position="284"/>
    </location>
</feature>
<feature type="transmembrane region" description="Helical" evidence="1">
    <location>
        <begin position="296"/>
        <end position="321"/>
    </location>
</feature>
<feature type="transmembrane region" description="Helical" evidence="1">
    <location>
        <begin position="138"/>
        <end position="156"/>
    </location>
</feature>
<comment type="caution">
    <text evidence="2">The sequence shown here is derived from an EMBL/GenBank/DDBJ whole genome shotgun (WGS) entry which is preliminary data.</text>
</comment>
<keyword evidence="1" id="KW-0812">Transmembrane</keyword>
<keyword evidence="3" id="KW-1185">Reference proteome</keyword>
<evidence type="ECO:0000313" key="2">
    <source>
        <dbReference type="EMBL" id="CAB9505279.1"/>
    </source>
</evidence>
<evidence type="ECO:0000313" key="3">
    <source>
        <dbReference type="Proteomes" id="UP001153069"/>
    </source>
</evidence>
<organism evidence="2 3">
    <name type="scientific">Seminavis robusta</name>
    <dbReference type="NCBI Taxonomy" id="568900"/>
    <lineage>
        <taxon>Eukaryota</taxon>
        <taxon>Sar</taxon>
        <taxon>Stramenopiles</taxon>
        <taxon>Ochrophyta</taxon>
        <taxon>Bacillariophyta</taxon>
        <taxon>Bacillariophyceae</taxon>
        <taxon>Bacillariophycidae</taxon>
        <taxon>Naviculales</taxon>
        <taxon>Naviculaceae</taxon>
        <taxon>Seminavis</taxon>
    </lineage>
</organism>
<dbReference type="EMBL" id="CAICTM010000225">
    <property type="protein sequence ID" value="CAB9505279.1"/>
    <property type="molecule type" value="Genomic_DNA"/>
</dbReference>
<reference evidence="2" key="1">
    <citation type="submission" date="2020-06" db="EMBL/GenBank/DDBJ databases">
        <authorList>
            <consortium name="Plant Systems Biology data submission"/>
        </authorList>
    </citation>
    <scope>NUCLEOTIDE SEQUENCE</scope>
    <source>
        <strain evidence="2">D6</strain>
    </source>
</reference>
<feature type="transmembrane region" description="Helical" evidence="1">
    <location>
        <begin position="23"/>
        <end position="45"/>
    </location>
</feature>
<gene>
    <name evidence="2" type="ORF">SEMRO_226_G091960.1</name>
</gene>
<sequence length="324" mass="36420">MDGNRNTGGNAIQHRIRIIKETLLVTCGMVVRGAVLMFLLFSTWFTVSSAICGYLEYECDQNARSCKAEDYLCMAQEDPEKFHCPSALGQALSQRLALLATMVLPSMPLPSQSSVVALIGIVEELINNNAFIGHVRNLARELLLVAVVHWFIFLAIKTYQHQGPRAPAAASARARLVNLLRELGRECRDERKDFVLFLQIMLVWAVLVAAVLCPLVLHARLRASPHCSYSPVCSDDEGSPSVYYHLSATEILHLAAEEFWRLFMINFLSSSLICEVLFNAGPMLNWWTFQNRETSWVWFVTLSIGSTATIYHFAVVLLIGYDLY</sequence>
<evidence type="ECO:0000256" key="1">
    <source>
        <dbReference type="SAM" id="Phobius"/>
    </source>
</evidence>
<protein>
    <submittedName>
        <fullName evidence="2">Uncharacterized protein</fullName>
    </submittedName>
</protein>
<keyword evidence="1" id="KW-1133">Transmembrane helix</keyword>
<feature type="transmembrane region" description="Helical" evidence="1">
    <location>
        <begin position="194"/>
        <end position="217"/>
    </location>
</feature>
<name>A0A9N8DSS6_9STRA</name>
<dbReference type="Proteomes" id="UP001153069">
    <property type="component" value="Unassembled WGS sequence"/>
</dbReference>
<keyword evidence="1" id="KW-0472">Membrane</keyword>
<proteinExistence type="predicted"/>
<dbReference type="AlphaFoldDB" id="A0A9N8DSS6"/>
<accession>A0A9N8DSS6</accession>